<organism evidence="1 2">
    <name type="scientific">Chlorella sorokiniana</name>
    <name type="common">Freshwater green alga</name>
    <dbReference type="NCBI Taxonomy" id="3076"/>
    <lineage>
        <taxon>Eukaryota</taxon>
        <taxon>Viridiplantae</taxon>
        <taxon>Chlorophyta</taxon>
        <taxon>core chlorophytes</taxon>
        <taxon>Trebouxiophyceae</taxon>
        <taxon>Chlorellales</taxon>
        <taxon>Chlorellaceae</taxon>
        <taxon>Chlorella clade</taxon>
        <taxon>Chlorella</taxon>
    </lineage>
</organism>
<dbReference type="Proteomes" id="UP000239899">
    <property type="component" value="Unassembled WGS sequence"/>
</dbReference>
<name>A0A2P6U149_CHLSO</name>
<accession>A0A2P6U149</accession>
<evidence type="ECO:0000313" key="2">
    <source>
        <dbReference type="Proteomes" id="UP000239899"/>
    </source>
</evidence>
<dbReference type="OrthoDB" id="10411549at2759"/>
<proteinExistence type="predicted"/>
<sequence>MEALRALRPALNSSIIAAASWFHNATASSKRLHYAFHPESGRWEDRPCPIRDMGTAADLAVLQRHLADRRQFDEVIESTVQHYTGLLVQRGEGTSHPFCYLAAGRRGLGEGSSVAHSAMLLLGLAAWEGHPQQTERRRLMAQLAQGIVQQQRKDGSLQASAWGGVYAAPHCTRQLIAIPNLPPFRQIYFEPENHFDSGWQLYGGEAAYALAVAYGQLGDGRLLDAASHALWAYREMYQRDRVDQEELVFFANWQLQAAAAVHRHAAGDPDLRRGLAAYLRELQNDVIESRFFADVAAAPERQATVEVACALEGLVHCLQASLAQAASEQMGSGGAAAAESERHQVYADCALVAVRFLLEAQVKAAPGVPGASVGGFGHTQRAKSGQRVDVTGHVVCAFIKLLEILDQQAEE</sequence>
<comment type="caution">
    <text evidence="1">The sequence shown here is derived from an EMBL/GenBank/DDBJ whole genome shotgun (WGS) entry which is preliminary data.</text>
</comment>
<gene>
    <name evidence="1" type="ORF">C2E21_1401</name>
</gene>
<protein>
    <submittedName>
        <fullName evidence="1">Uncharacterized protein</fullName>
    </submittedName>
</protein>
<reference evidence="1 2" key="1">
    <citation type="journal article" date="2018" name="Plant J.">
        <title>Genome sequences of Chlorella sorokiniana UTEX 1602 and Micractinium conductrix SAG 241.80: implications to maltose excretion by a green alga.</title>
        <authorList>
            <person name="Arriola M.B."/>
            <person name="Velmurugan N."/>
            <person name="Zhang Y."/>
            <person name="Plunkett M.H."/>
            <person name="Hondzo H."/>
            <person name="Barney B.M."/>
        </authorList>
    </citation>
    <scope>NUCLEOTIDE SEQUENCE [LARGE SCALE GENOMIC DNA]</scope>
    <source>
        <strain evidence="2">UTEX 1602</strain>
    </source>
</reference>
<evidence type="ECO:0000313" key="1">
    <source>
        <dbReference type="EMBL" id="PRW60046.1"/>
    </source>
</evidence>
<keyword evidence="2" id="KW-1185">Reference proteome</keyword>
<dbReference type="EMBL" id="LHPG02000003">
    <property type="protein sequence ID" value="PRW60046.1"/>
    <property type="molecule type" value="Genomic_DNA"/>
</dbReference>
<dbReference type="AlphaFoldDB" id="A0A2P6U149"/>